<dbReference type="InterPro" id="IPR014144">
    <property type="entry name" value="LigD_PE_domain"/>
</dbReference>
<dbReference type="RefSeq" id="WP_072883486.1">
    <property type="nucleotide sequence ID" value="NZ_FQVO01000002.1"/>
</dbReference>
<protein>
    <submittedName>
        <fullName evidence="3">Bifunctional non-homologous end joining protein LigD</fullName>
    </submittedName>
</protein>
<dbReference type="Proteomes" id="UP000184236">
    <property type="component" value="Unassembled WGS sequence"/>
</dbReference>
<organism evidence="3 4">
    <name type="scientific">Chryseobacterium takakiae</name>
    <dbReference type="NCBI Taxonomy" id="1302685"/>
    <lineage>
        <taxon>Bacteria</taxon>
        <taxon>Pseudomonadati</taxon>
        <taxon>Bacteroidota</taxon>
        <taxon>Flavobacteriia</taxon>
        <taxon>Flavobacteriales</taxon>
        <taxon>Weeksellaceae</taxon>
        <taxon>Chryseobacterium group</taxon>
        <taxon>Chryseobacterium</taxon>
    </lineage>
</organism>
<evidence type="ECO:0000313" key="3">
    <source>
        <dbReference type="EMBL" id="SHE56339.1"/>
    </source>
</evidence>
<feature type="compositionally biased region" description="Basic and acidic residues" evidence="1">
    <location>
        <begin position="1"/>
        <end position="22"/>
    </location>
</feature>
<accession>A0A1M4UI15</accession>
<feature type="domain" description="DNA ligase D 3'-phosphoesterase" evidence="2">
    <location>
        <begin position="34"/>
        <end position="148"/>
    </location>
</feature>
<name>A0A1M4UI15_9FLAO</name>
<evidence type="ECO:0000256" key="1">
    <source>
        <dbReference type="SAM" id="MobiDB-lite"/>
    </source>
</evidence>
<feature type="region of interest" description="Disordered" evidence="1">
    <location>
        <begin position="171"/>
        <end position="200"/>
    </location>
</feature>
<sequence length="200" mass="23013">MALKDYNAKRKFNETTEPEGKTKKSKDKLIFVIQRHAASRLHYDFRLEMEGVLKSWAVPKGPSLDPKDKRLAMMVEDHPYDYKDFEGNIPEGNYGAGQVEIWDSGTYEPLDNNSKLSDEKELLKELHAGSLKFILHGKKLKGEFALVKMKNTEENSWLLIKHKDDFAESDYDAEENTAKNSQVTKFLEEKKSPNVSKKKS</sequence>
<dbReference type="PANTHER" id="PTHR39465:SF1">
    <property type="entry name" value="DNA LIGASE D 3'-PHOSPHOESTERASE DOMAIN-CONTAINING PROTEIN"/>
    <property type="match status" value="1"/>
</dbReference>
<dbReference type="STRING" id="1302685.SAMN05444408_102119"/>
<evidence type="ECO:0000259" key="2">
    <source>
        <dbReference type="Pfam" id="PF13298"/>
    </source>
</evidence>
<dbReference type="Pfam" id="PF13298">
    <property type="entry name" value="LigD_N"/>
    <property type="match status" value="1"/>
</dbReference>
<proteinExistence type="predicted"/>
<keyword evidence="4" id="KW-1185">Reference proteome</keyword>
<dbReference type="OrthoDB" id="9802472at2"/>
<dbReference type="NCBIfam" id="TIGR02777">
    <property type="entry name" value="LigD_PE_dom"/>
    <property type="match status" value="1"/>
</dbReference>
<gene>
    <name evidence="3" type="ORF">SAMN05444408_102119</name>
</gene>
<evidence type="ECO:0000313" key="4">
    <source>
        <dbReference type="Proteomes" id="UP000184236"/>
    </source>
</evidence>
<dbReference type="AlphaFoldDB" id="A0A1M4UI15"/>
<dbReference type="EMBL" id="FQVO01000002">
    <property type="protein sequence ID" value="SHE56339.1"/>
    <property type="molecule type" value="Genomic_DNA"/>
</dbReference>
<reference evidence="4" key="1">
    <citation type="submission" date="2016-11" db="EMBL/GenBank/DDBJ databases">
        <authorList>
            <person name="Varghese N."/>
            <person name="Submissions S."/>
        </authorList>
    </citation>
    <scope>NUCLEOTIDE SEQUENCE [LARGE SCALE GENOMIC DNA]</scope>
    <source>
        <strain evidence="4">DSM 26898</strain>
    </source>
</reference>
<feature type="region of interest" description="Disordered" evidence="1">
    <location>
        <begin position="1"/>
        <end position="25"/>
    </location>
</feature>
<dbReference type="PANTHER" id="PTHR39465">
    <property type="entry name" value="DNA LIGASE D, 3'-PHOSPHOESTERASE DOMAIN"/>
    <property type="match status" value="1"/>
</dbReference>